<dbReference type="GO" id="GO:0005543">
    <property type="term" value="F:phospholipid binding"/>
    <property type="evidence" value="ECO:0007669"/>
    <property type="project" value="EnsemblFungi"/>
</dbReference>
<feature type="compositionally biased region" description="Polar residues" evidence="7">
    <location>
        <begin position="1288"/>
        <end position="1313"/>
    </location>
</feature>
<dbReference type="GO" id="GO:0061817">
    <property type="term" value="P:endoplasmic reticulum-plasma membrane tethering"/>
    <property type="evidence" value="ECO:0007669"/>
    <property type="project" value="InterPro"/>
</dbReference>
<dbReference type="CDD" id="cd04040">
    <property type="entry name" value="C2D_Tricalbin-like"/>
    <property type="match status" value="1"/>
</dbReference>
<dbReference type="Proteomes" id="UP000005666">
    <property type="component" value="Chromosome 2"/>
</dbReference>
<evidence type="ECO:0008006" key="13">
    <source>
        <dbReference type="Google" id="ProtNLM"/>
    </source>
</evidence>
<feature type="domain" description="C2" evidence="9">
    <location>
        <begin position="419"/>
        <end position="545"/>
    </location>
</feature>
<evidence type="ECO:0000256" key="1">
    <source>
        <dbReference type="ARBA" id="ARBA00004370"/>
    </source>
</evidence>
<feature type="domain" description="SMP-LTD" evidence="10">
    <location>
        <begin position="221"/>
        <end position="428"/>
    </location>
</feature>
<evidence type="ECO:0000256" key="5">
    <source>
        <dbReference type="ARBA" id="ARBA00023136"/>
    </source>
</evidence>
<evidence type="ECO:0000313" key="12">
    <source>
        <dbReference type="Proteomes" id="UP000005666"/>
    </source>
</evidence>
<dbReference type="InterPro" id="IPR017147">
    <property type="entry name" value="Tricalbin"/>
</dbReference>
<dbReference type="PROSITE" id="PS51847">
    <property type="entry name" value="SMP"/>
    <property type="match status" value="1"/>
</dbReference>
<evidence type="ECO:0000256" key="4">
    <source>
        <dbReference type="ARBA" id="ARBA00023121"/>
    </source>
</evidence>
<evidence type="ECO:0000259" key="9">
    <source>
        <dbReference type="PROSITE" id="PS50004"/>
    </source>
</evidence>
<dbReference type="InterPro" id="IPR037756">
    <property type="entry name" value="C2D_Tricalbin"/>
</dbReference>
<feature type="region of interest" description="Disordered" evidence="7">
    <location>
        <begin position="1247"/>
        <end position="1313"/>
    </location>
</feature>
<reference evidence="11 12" key="1">
    <citation type="journal article" date="2011" name="Proc. Natl. Acad. Sci. U.S.A.">
        <title>Evolutionary erosion of yeast sex chromosomes by mating-type switching accidents.</title>
        <authorList>
            <person name="Gordon J.L."/>
            <person name="Armisen D."/>
            <person name="Proux-Wera E."/>
            <person name="Oheigeartaigh S.S."/>
            <person name="Byrne K.P."/>
            <person name="Wolfe K.H."/>
        </authorList>
    </citation>
    <scope>NUCLEOTIDE SEQUENCE [LARGE SCALE GENOMIC DNA]</scope>
    <source>
        <strain evidence="12">ATCC 24235 / CBS 4417 / NBRC 1672 / NRRL Y-8282 / UCD 70-5</strain>
    </source>
</reference>
<dbReference type="GO" id="GO:0090158">
    <property type="term" value="P:endoplasmic reticulum membrane organization"/>
    <property type="evidence" value="ECO:0007669"/>
    <property type="project" value="EnsemblFungi"/>
</dbReference>
<feature type="domain" description="C2" evidence="9">
    <location>
        <begin position="722"/>
        <end position="836"/>
    </location>
</feature>
<feature type="transmembrane region" description="Helical" evidence="8">
    <location>
        <begin position="168"/>
        <end position="196"/>
    </location>
</feature>
<keyword evidence="2" id="KW-0813">Transport</keyword>
<dbReference type="STRING" id="1071381.G8BQB8"/>
<dbReference type="SMART" id="SM00239">
    <property type="entry name" value="C2"/>
    <property type="match status" value="5"/>
</dbReference>
<evidence type="ECO:0000256" key="6">
    <source>
        <dbReference type="SAM" id="Coils"/>
    </source>
</evidence>
<feature type="domain" description="C2" evidence="9">
    <location>
        <begin position="1055"/>
        <end position="1173"/>
    </location>
</feature>
<dbReference type="OMA" id="DHFYGDW"/>
<dbReference type="Pfam" id="PF25669">
    <property type="entry name" value="SMP_MUG190-like"/>
    <property type="match status" value="1"/>
</dbReference>
<keyword evidence="8" id="KW-1133">Transmembrane helix</keyword>
<dbReference type="Pfam" id="PF00168">
    <property type="entry name" value="C2"/>
    <property type="match status" value="4"/>
</dbReference>
<dbReference type="InterPro" id="IPR035892">
    <property type="entry name" value="C2_domain_sf"/>
</dbReference>
<keyword evidence="6" id="KW-0175">Coiled coil</keyword>
<keyword evidence="3" id="KW-0445">Lipid transport</keyword>
<sequence>MSSSEQENSLRRNSSVTGSSKPSLYKTISKASLLKGKQPVIAARTHDIGDIPAPGGEGYVGSVPVEKLASQQRKSHLVSRKLNRVDTSLDPKYKELSTVSKTEIEQIKSELSEYRKDNLFPWDHVAEFFPSSASAPTAANSRAIKDFIIENFYNDWYFNSVLISCTCFYSWLLAYMGFSWFALIFIFICTATNYNFEYTRFNRNIRDDLKRTTVHETLSSKTETTLWLNSFLQKFWVIYMPVLSQQVFDQVNPILDESAPGYGIDALALEHFTLGSKAPSIRGVRTHTKGGKNFAEVEMAFAFTPNDESEMTPKEAKEKINPKISLGITLGKGFVSKTMSVIVENINVSGRIRLVAEFGDIFPNIKIVSVQLLEAPMMDFVLKPVGGDTLGLDVMSFLPGLKSFVKSMINSNIGPMLIAPNKMDIDVEDLLAAQSNDAIGMLAVKVTSASNLKSSERIGNSIDPYVVISTENEVQGNSTEVRTSVKSDVKNPRWNETKYILVNTLNQKLTLKCFDFNDVRKDTLIGSTEIDLKELLQEPIMESLSSELTLGTYTRGAIEYSLYWYPTIDTKAVPSESENVSSGLETDLEDEIEQTTNSDVGIAKITLQNIKELNTSIALGGIISPSAEFFIDGKLVKTYRTIKKNREPAWNETIEVFIPSMSSSKVQMKVFHNVSKSKKLLIASKTCAFEELLNISAVGTNYMSLDPQGIAFFTTQWKPLCVSDEFSVMKTYQKPIGSLIIEVSDTNIKTELQGVGDIDPFFTISINHKLSYKSKYVSDTKHAVFNENIYLPYNNKNQLVTIAVYDYQSVGKNRLIGSLQCTVGEIISSINVSGNSQNGPDFSEVNTWPLKSETNKLTGSTINLRFGHVPLTPVFTPDEAIQIKELKKSLDEKKEEFQKEQANFKLEMEKNPDYWEVDEIKDPFEDEEKIINAKNMLTLDQLLSSSSGMLNVEIVSGFIKKPNGYLQILFDDIYFPSITSAMAKNGKLANERGNAFIRDLEASKMYLRVSKKHIAKDTEDIITEARFNTIDILKKSYCKPLELNFEGCTISLKTIFEPASVKLPKCETIINTGYLNLNLISAKDLLAADRNGKSDPYVDVVVNGITVYTSKTVKKSLSPTWNERTKVPIPSRKFSEVKLDVYDWDRAGNNDPLGYVKLDLDNLEPGKVYNWDLPLSKQGTIQISAIFEPEYIKPTLDAKQSKLSTMPFKVVSNVAGAGAGVAGAGLGLGVGGIKGGGRLLKKGLGGDFGRRKSSDVESRSNSNNGLSPLEENETLPNGTYAPVPRNNYGETATQTPDNTGSNHTRTDSVVSSSARTLAPNGIYNGKIQIVAAENLGKHIDVKISLAQNSKLKRIFKSKPKKADAKGVVYINENCVFKSSPDATLIFNAVSHHTLAKDKDLGITKLNLSDPQISSTGNIGVKLGEGMIVVKIDYGDVNDISTVSETNQSPSTYQES</sequence>
<dbReference type="HOGENOM" id="CLU_001661_1_1_1"/>
<protein>
    <recommendedName>
        <fullName evidence="13">Tricalbin</fullName>
    </recommendedName>
</protein>
<evidence type="ECO:0000256" key="7">
    <source>
        <dbReference type="SAM" id="MobiDB-lite"/>
    </source>
</evidence>
<dbReference type="GO" id="GO:0120010">
    <property type="term" value="P:intermembrane phospholipid transfer"/>
    <property type="evidence" value="ECO:0007669"/>
    <property type="project" value="EnsemblFungi"/>
</dbReference>
<feature type="domain" description="C2" evidence="9">
    <location>
        <begin position="584"/>
        <end position="702"/>
    </location>
</feature>
<dbReference type="Gene3D" id="2.60.40.150">
    <property type="entry name" value="C2 domain"/>
    <property type="match status" value="4"/>
</dbReference>
<dbReference type="GO" id="GO:0005933">
    <property type="term" value="C:cellular bud"/>
    <property type="evidence" value="ECO:0007669"/>
    <property type="project" value="EnsemblFungi"/>
</dbReference>
<evidence type="ECO:0000259" key="10">
    <source>
        <dbReference type="PROSITE" id="PS51847"/>
    </source>
</evidence>
<keyword evidence="12" id="KW-1185">Reference proteome</keyword>
<dbReference type="InterPro" id="IPR000008">
    <property type="entry name" value="C2_dom"/>
</dbReference>
<dbReference type="GO" id="GO:0060304">
    <property type="term" value="P:regulation of phosphatidylinositol dephosphorylation"/>
    <property type="evidence" value="ECO:0007669"/>
    <property type="project" value="EnsemblFungi"/>
</dbReference>
<dbReference type="RefSeq" id="XP_003684149.1">
    <property type="nucleotide sequence ID" value="XM_003684101.1"/>
</dbReference>
<dbReference type="InterPro" id="IPR037761">
    <property type="entry name" value="C2A_Tricalbin"/>
</dbReference>
<dbReference type="Pfam" id="PF24920">
    <property type="entry name" value="C2_TCB1"/>
    <property type="match status" value="1"/>
</dbReference>
<gene>
    <name evidence="11" type="primary">TPHA0B00440</name>
    <name evidence="11" type="ordered locus">TPHA_0B00440</name>
</gene>
<keyword evidence="4" id="KW-0446">Lipid-binding</keyword>
<dbReference type="EMBL" id="HE612857">
    <property type="protein sequence ID" value="CCE61715.1"/>
    <property type="molecule type" value="Genomic_DNA"/>
</dbReference>
<dbReference type="GO" id="GO:0016020">
    <property type="term" value="C:membrane"/>
    <property type="evidence" value="ECO:0007669"/>
    <property type="project" value="UniProtKB-SubCell"/>
</dbReference>
<name>G8BQB8_TETPH</name>
<dbReference type="PIRSF" id="PIRSF037232">
    <property type="entry name" value="Tricalbin"/>
    <property type="match status" value="1"/>
</dbReference>
<evidence type="ECO:0000256" key="3">
    <source>
        <dbReference type="ARBA" id="ARBA00023055"/>
    </source>
</evidence>
<keyword evidence="5 8" id="KW-0472">Membrane</keyword>
<feature type="compositionally biased region" description="Polar residues" evidence="7">
    <location>
        <begin position="1"/>
        <end position="22"/>
    </location>
</feature>
<dbReference type="SUPFAM" id="SSF49562">
    <property type="entry name" value="C2 domain (Calcium/lipid-binding domain, CaLB)"/>
    <property type="match status" value="4"/>
</dbReference>
<dbReference type="GO" id="GO:0032541">
    <property type="term" value="C:cortical endoplasmic reticulum"/>
    <property type="evidence" value="ECO:0007669"/>
    <property type="project" value="EnsemblFungi"/>
</dbReference>
<dbReference type="InterPro" id="IPR031468">
    <property type="entry name" value="SMP_LBD"/>
</dbReference>
<dbReference type="PANTHER" id="PTHR46980:SF1">
    <property type="entry name" value="TRICALBIN-3"/>
    <property type="match status" value="1"/>
</dbReference>
<keyword evidence="8" id="KW-0812">Transmembrane</keyword>
<dbReference type="eggNOG" id="KOG1012">
    <property type="taxonomic scope" value="Eukaryota"/>
</dbReference>
<dbReference type="PROSITE" id="PS50004">
    <property type="entry name" value="C2"/>
    <property type="match status" value="4"/>
</dbReference>
<dbReference type="GeneID" id="11534879"/>
<dbReference type="CDD" id="cd04044">
    <property type="entry name" value="C2A_Tricalbin-like"/>
    <property type="match status" value="1"/>
</dbReference>
<dbReference type="KEGG" id="tpf:TPHA_0B00440"/>
<evidence type="ECO:0000313" key="11">
    <source>
        <dbReference type="EMBL" id="CCE61715.1"/>
    </source>
</evidence>
<dbReference type="InterPro" id="IPR052455">
    <property type="entry name" value="Tricalbin_domain"/>
</dbReference>
<dbReference type="GO" id="GO:0055091">
    <property type="term" value="P:phospholipid homeostasis"/>
    <property type="evidence" value="ECO:0007669"/>
    <property type="project" value="EnsemblFungi"/>
</dbReference>
<feature type="coiled-coil region" evidence="6">
    <location>
        <begin position="880"/>
        <end position="910"/>
    </location>
</feature>
<feature type="compositionally biased region" description="Basic and acidic residues" evidence="7">
    <location>
        <begin position="1248"/>
        <end position="1258"/>
    </location>
</feature>
<dbReference type="InterPro" id="IPR056910">
    <property type="entry name" value="TCB1-3_C2"/>
</dbReference>
<accession>G8BQB8</accession>
<dbReference type="OrthoDB" id="1029639at2759"/>
<dbReference type="PANTHER" id="PTHR46980">
    <property type="entry name" value="TRICALBIN-1-RELATED"/>
    <property type="match status" value="1"/>
</dbReference>
<feature type="region of interest" description="Disordered" evidence="7">
    <location>
        <begin position="1"/>
        <end position="23"/>
    </location>
</feature>
<organism evidence="11 12">
    <name type="scientific">Tetrapisispora phaffii (strain ATCC 24235 / CBS 4417 / NBRC 1672 / NRRL Y-8282 / UCD 70-5)</name>
    <name type="common">Yeast</name>
    <name type="synonym">Fabospora phaffii</name>
    <dbReference type="NCBI Taxonomy" id="1071381"/>
    <lineage>
        <taxon>Eukaryota</taxon>
        <taxon>Fungi</taxon>
        <taxon>Dikarya</taxon>
        <taxon>Ascomycota</taxon>
        <taxon>Saccharomycotina</taxon>
        <taxon>Saccharomycetes</taxon>
        <taxon>Saccharomycetales</taxon>
        <taxon>Saccharomycetaceae</taxon>
        <taxon>Tetrapisispora</taxon>
    </lineage>
</organism>
<evidence type="ECO:0000256" key="8">
    <source>
        <dbReference type="SAM" id="Phobius"/>
    </source>
</evidence>
<dbReference type="GO" id="GO:0035621">
    <property type="term" value="P:ER to Golgi ceramide transport"/>
    <property type="evidence" value="ECO:0007669"/>
    <property type="project" value="EnsemblFungi"/>
</dbReference>
<evidence type="ECO:0000256" key="2">
    <source>
        <dbReference type="ARBA" id="ARBA00022448"/>
    </source>
</evidence>
<comment type="subcellular location">
    <subcellularLocation>
        <location evidence="1">Membrane</location>
    </subcellularLocation>
</comment>
<dbReference type="CDD" id="cd21678">
    <property type="entry name" value="SMP_TCB"/>
    <property type="match status" value="1"/>
</dbReference>
<proteinExistence type="predicted"/>